<comment type="similarity">
    <text evidence="1">In the N-terminal section; belongs to the glycosyltransferase 20 family.</text>
</comment>
<dbReference type="Pfam" id="PF00982">
    <property type="entry name" value="Glyco_transf_20"/>
    <property type="match status" value="2"/>
</dbReference>
<dbReference type="InterPro" id="IPR023214">
    <property type="entry name" value="HAD_sf"/>
</dbReference>
<keyword evidence="6" id="KW-1185">Reference proteome</keyword>
<feature type="region of interest" description="Disordered" evidence="3">
    <location>
        <begin position="744"/>
        <end position="774"/>
    </location>
</feature>
<feature type="compositionally biased region" description="Acidic residues" evidence="3">
    <location>
        <begin position="1094"/>
        <end position="1126"/>
    </location>
</feature>
<dbReference type="InterPro" id="IPR001830">
    <property type="entry name" value="Glyco_trans_20"/>
</dbReference>
<dbReference type="InterPro" id="IPR002044">
    <property type="entry name" value="CBM20"/>
</dbReference>
<feature type="region of interest" description="Disordered" evidence="3">
    <location>
        <begin position="1089"/>
        <end position="1136"/>
    </location>
</feature>
<feature type="compositionally biased region" description="Basic residues" evidence="3">
    <location>
        <begin position="224"/>
        <end position="235"/>
    </location>
</feature>
<organism evidence="5 6">
    <name type="scientific">Hondaea fermentalgiana</name>
    <dbReference type="NCBI Taxonomy" id="2315210"/>
    <lineage>
        <taxon>Eukaryota</taxon>
        <taxon>Sar</taxon>
        <taxon>Stramenopiles</taxon>
        <taxon>Bigyra</taxon>
        <taxon>Labyrinthulomycetes</taxon>
        <taxon>Thraustochytrida</taxon>
        <taxon>Thraustochytriidae</taxon>
        <taxon>Hondaea</taxon>
    </lineage>
</organism>
<dbReference type="InterPro" id="IPR013784">
    <property type="entry name" value="Carb-bd-like_fold"/>
</dbReference>
<dbReference type="PANTHER" id="PTHR10788:SF109">
    <property type="entry name" value="CBM20 DOMAIN-CONTAINING PROTEIN"/>
    <property type="match status" value="1"/>
</dbReference>
<protein>
    <submittedName>
        <fullName evidence="5">Alpha,alpha-trehalose-phosphate synthase UDP-forming</fullName>
    </submittedName>
</protein>
<dbReference type="SUPFAM" id="SSF53756">
    <property type="entry name" value="UDP-Glycosyltransferase/glycogen phosphorylase"/>
    <property type="match status" value="1"/>
</dbReference>
<dbReference type="GO" id="GO:2001070">
    <property type="term" value="F:starch binding"/>
    <property type="evidence" value="ECO:0007669"/>
    <property type="project" value="InterPro"/>
</dbReference>
<evidence type="ECO:0000313" key="5">
    <source>
        <dbReference type="EMBL" id="GBG33124.1"/>
    </source>
</evidence>
<dbReference type="GO" id="GO:0004805">
    <property type="term" value="F:trehalose-phosphatase activity"/>
    <property type="evidence" value="ECO:0007669"/>
    <property type="project" value="TreeGrafter"/>
</dbReference>
<feature type="region of interest" description="Disordered" evidence="3">
    <location>
        <begin position="134"/>
        <end position="320"/>
    </location>
</feature>
<dbReference type="Pfam" id="PF00686">
    <property type="entry name" value="CBM_20"/>
    <property type="match status" value="1"/>
</dbReference>
<dbReference type="Gene3D" id="2.60.40.10">
    <property type="entry name" value="Immunoglobulins"/>
    <property type="match status" value="1"/>
</dbReference>
<dbReference type="Gene3D" id="3.40.50.1000">
    <property type="entry name" value="HAD superfamily/HAD-like"/>
    <property type="match status" value="1"/>
</dbReference>
<evidence type="ECO:0000259" key="4">
    <source>
        <dbReference type="PROSITE" id="PS51166"/>
    </source>
</evidence>
<dbReference type="InterPro" id="IPR036412">
    <property type="entry name" value="HAD-like_sf"/>
</dbReference>
<dbReference type="InParanoid" id="A0A2R5GYQ4"/>
<dbReference type="Gene3D" id="3.40.50.2000">
    <property type="entry name" value="Glycogen Phosphorylase B"/>
    <property type="match status" value="2"/>
</dbReference>
<dbReference type="SUPFAM" id="SSF49452">
    <property type="entry name" value="Starch-binding domain-like"/>
    <property type="match status" value="1"/>
</dbReference>
<name>A0A2R5GYQ4_9STRA</name>
<dbReference type="SUPFAM" id="SSF56784">
    <property type="entry name" value="HAD-like"/>
    <property type="match status" value="1"/>
</dbReference>
<feature type="domain" description="CBM20" evidence="4">
    <location>
        <begin position="1"/>
        <end position="108"/>
    </location>
</feature>
<dbReference type="GO" id="GO:0005992">
    <property type="term" value="P:trehalose biosynthetic process"/>
    <property type="evidence" value="ECO:0007669"/>
    <property type="project" value="InterPro"/>
</dbReference>
<dbReference type="FunFam" id="3.40.50.1000:FF:000052">
    <property type="entry name" value="Alpha,alpha-trehalose-phosphate synthase [UDP-forming] 6"/>
    <property type="match status" value="1"/>
</dbReference>
<evidence type="ECO:0000256" key="3">
    <source>
        <dbReference type="SAM" id="MobiDB-lite"/>
    </source>
</evidence>
<dbReference type="OrthoDB" id="755951at2759"/>
<evidence type="ECO:0000256" key="1">
    <source>
        <dbReference type="ARBA" id="ARBA00005409"/>
    </source>
</evidence>
<reference evidence="5 6" key="1">
    <citation type="submission" date="2017-12" db="EMBL/GenBank/DDBJ databases">
        <title>Sequencing, de novo assembly and annotation of complete genome of a new Thraustochytrid species, strain FCC1311.</title>
        <authorList>
            <person name="Sedici K."/>
            <person name="Godart F."/>
            <person name="Aiese Cigliano R."/>
            <person name="Sanseverino W."/>
            <person name="Barakat M."/>
            <person name="Ortet P."/>
            <person name="Marechal E."/>
            <person name="Cagnac O."/>
            <person name="Amato A."/>
        </authorList>
    </citation>
    <scope>NUCLEOTIDE SEQUENCE [LARGE SCALE GENOMIC DNA]</scope>
</reference>
<accession>A0A2R5GYQ4</accession>
<dbReference type="SMART" id="SM01065">
    <property type="entry name" value="CBM_2"/>
    <property type="match status" value="1"/>
</dbReference>
<feature type="region of interest" description="Disordered" evidence="3">
    <location>
        <begin position="478"/>
        <end position="507"/>
    </location>
</feature>
<dbReference type="InterPro" id="IPR003337">
    <property type="entry name" value="Trehalose_PPase"/>
</dbReference>
<dbReference type="GO" id="GO:0005829">
    <property type="term" value="C:cytosol"/>
    <property type="evidence" value="ECO:0007669"/>
    <property type="project" value="TreeGrafter"/>
</dbReference>
<feature type="compositionally biased region" description="Acidic residues" evidence="3">
    <location>
        <begin position="759"/>
        <end position="774"/>
    </location>
</feature>
<feature type="compositionally biased region" description="Polar residues" evidence="3">
    <location>
        <begin position="189"/>
        <end position="213"/>
    </location>
</feature>
<dbReference type="CDD" id="cd03788">
    <property type="entry name" value="GT20_TPS"/>
    <property type="match status" value="1"/>
</dbReference>
<dbReference type="InterPro" id="IPR013783">
    <property type="entry name" value="Ig-like_fold"/>
</dbReference>
<gene>
    <name evidence="5" type="ORF">FCC1311_093482</name>
</gene>
<dbReference type="PROSITE" id="PS51166">
    <property type="entry name" value="CBM20"/>
    <property type="match status" value="1"/>
</dbReference>
<feature type="compositionally biased region" description="Low complexity" evidence="3">
    <location>
        <begin position="267"/>
        <end position="296"/>
    </location>
</feature>
<dbReference type="Proteomes" id="UP000241890">
    <property type="component" value="Unassembled WGS sequence"/>
</dbReference>
<evidence type="ECO:0000313" key="6">
    <source>
        <dbReference type="Proteomes" id="UP000241890"/>
    </source>
</evidence>
<dbReference type="Pfam" id="PF02358">
    <property type="entry name" value="Trehalose_PPase"/>
    <property type="match status" value="1"/>
</dbReference>
<evidence type="ECO:0000256" key="2">
    <source>
        <dbReference type="ARBA" id="ARBA00006330"/>
    </source>
</evidence>
<dbReference type="CDD" id="cd05467">
    <property type="entry name" value="CBM20"/>
    <property type="match status" value="1"/>
</dbReference>
<comment type="similarity">
    <text evidence="2">In the C-terminal section; belongs to the trehalose phosphatase family.</text>
</comment>
<feature type="compositionally biased region" description="Low complexity" evidence="3">
    <location>
        <begin position="241"/>
        <end position="250"/>
    </location>
</feature>
<sequence length="1337" mass="147344">MPNLTRITFKVKADLDIGQNVRITGDSVNLGSFSPNRGVDLVTTPKEYPIWRTSRPVNLPRGLPLSYKYVIMSGGQFHGWEPIAAQARVIVPEGWEMTVTDEIGMYEEPDEAEYALDDHVEPVVARVSGLDGASEKIPESIGPIHAGAPTSGDQGKLAAGDDTADRFSDSNSQASGITPDLAFVDAKQLASSEQQSQDAHPMAQQEQTTSTSERPVAPSAFGRSGRKARGNIHPHVRFDLSSTSQKLSSSPDTLPSFGETLSADGQSATSVTSTTPAVTAGSPASRPENLPETSLVPPLPPPPALHAEDPAAAWPPPSTVSKTLATTTAKLPTSTPTVSSNVGLPHKYRMFLVSFNLPVNIYPNEHGEEGNKWTAEWNPDSISRKSEGSVAYDHEVMWVGAITPYVIRHEDPELVWRLNEADREEIRTKLHAFDCVPIFLSREDFVDHYVRSCLMRFRDIFHNVLNVNLSREDMRRLKRSAKGSSKTSASPRPYKRYASGSSTASDGSIADEVYSKRDRWVGFIRTSHIFADVIMELVLKDVSSRDLVWVHNFPLMLVPELLRERAAASGLSRKMQPKIVFFLHTPFPTSEIFRTVSVRNELLEGMLGADVVGFHTFDHARHFITSCKRFLGLQFHSQKGGRLVVDHMDRAVLVAISHVGVEKHLLDSAVLSRKGQEGAGTIRNAHRGKTVIVAMDEMTRLQGVPLKLLAFERLLLECPRYRGKVVLIQHGLLVLNETLMSMADRSRPGRQGTAKPEQDNEDGNAEEEEEEEEEIITNYGIERAVAEVKQLCERINRVYGPVVFYKEYAPHNWPSVEERAAIWASADIMVCTPVMEGLNLRPLEYTFCHRDPAGVVIMSEFSAASRVLNGAIRVNCYDIKEVSQAMDQALCMTTEERNARRDRDCSYISNRSSAEWTRNILQDVELGVQGQIEALTSIDKDILQGSEYHSVVAFENIVHEGFCHALNTTEILRSYKRCEKRLILLDYAGTLTPRELGNLAVKRDFLGVSKRKLSPRVSRILRRLCSDKRNVVFVISGNRTRVLRLAFSEVLDDPCSSLGLVAHSGMMIRWGGLSVEGRKSGGSVPAALQISATGDDDDDGDDEEENDGNSDADNDTQGDAEGEDADSQAAVPVSASAAVGSDGWEFILPGVDKDWDSWMKAADVPSILEDYTWRTGGSAWRQTAVSASWQFRQADPEWGGMQAVKLENELKEAIMAVNIPVVVGRKKHTVELLPKGVDKGEAVHHILDEIKAHLDFVPQFCFCVGDDTSDERMYTAVLDFLGSQSNNGAVEGGTFADAFTCTVGRKPTGAQYYVNDTDGVVDVLEVLASASGEEDRA</sequence>
<comment type="caution">
    <text evidence="5">The sequence shown here is derived from an EMBL/GenBank/DDBJ whole genome shotgun (WGS) entry which is preliminary data.</text>
</comment>
<dbReference type="EMBL" id="BEYU01000144">
    <property type="protein sequence ID" value="GBG33124.1"/>
    <property type="molecule type" value="Genomic_DNA"/>
</dbReference>
<dbReference type="PANTHER" id="PTHR10788">
    <property type="entry name" value="TREHALOSE-6-PHOSPHATE SYNTHASE"/>
    <property type="match status" value="1"/>
</dbReference>
<feature type="compositionally biased region" description="Low complexity" evidence="3">
    <location>
        <begin position="1127"/>
        <end position="1136"/>
    </location>
</feature>
<proteinExistence type="inferred from homology"/>